<dbReference type="HOGENOM" id="CLU_1220374_0_0_1"/>
<organism evidence="6 7">
    <name type="scientific">Sphaerobolus stellatus (strain SS14)</name>
    <dbReference type="NCBI Taxonomy" id="990650"/>
    <lineage>
        <taxon>Eukaryota</taxon>
        <taxon>Fungi</taxon>
        <taxon>Dikarya</taxon>
        <taxon>Basidiomycota</taxon>
        <taxon>Agaricomycotina</taxon>
        <taxon>Agaricomycetes</taxon>
        <taxon>Phallomycetidae</taxon>
        <taxon>Geastrales</taxon>
        <taxon>Sphaerobolaceae</taxon>
        <taxon>Sphaerobolus</taxon>
    </lineage>
</organism>
<dbReference type="Pfam" id="PF26617">
    <property type="entry name" value="CcmS-like"/>
    <property type="match status" value="1"/>
</dbReference>
<reference evidence="6 7" key="1">
    <citation type="submission" date="2014-06" db="EMBL/GenBank/DDBJ databases">
        <title>Evolutionary Origins and Diversification of the Mycorrhizal Mutualists.</title>
        <authorList>
            <consortium name="DOE Joint Genome Institute"/>
            <consortium name="Mycorrhizal Genomics Consortium"/>
            <person name="Kohler A."/>
            <person name="Kuo A."/>
            <person name="Nagy L.G."/>
            <person name="Floudas D."/>
            <person name="Copeland A."/>
            <person name="Barry K.W."/>
            <person name="Cichocki N."/>
            <person name="Veneault-Fourrey C."/>
            <person name="LaButti K."/>
            <person name="Lindquist E.A."/>
            <person name="Lipzen A."/>
            <person name="Lundell T."/>
            <person name="Morin E."/>
            <person name="Murat C."/>
            <person name="Riley R."/>
            <person name="Ohm R."/>
            <person name="Sun H."/>
            <person name="Tunlid A."/>
            <person name="Henrissat B."/>
            <person name="Grigoriev I.V."/>
            <person name="Hibbett D.S."/>
            <person name="Martin F."/>
        </authorList>
    </citation>
    <scope>NUCLEOTIDE SEQUENCE [LARGE SCALE GENOMIC DNA]</scope>
    <source>
        <strain evidence="6 7">SS14</strain>
    </source>
</reference>
<keyword evidence="7" id="KW-1185">Reference proteome</keyword>
<keyword evidence="1" id="KW-0479">Metal-binding</keyword>
<evidence type="ECO:0000313" key="6">
    <source>
        <dbReference type="EMBL" id="KIJ25110.1"/>
    </source>
</evidence>
<accession>A0A0C9UIP6</accession>
<evidence type="ECO:0000313" key="7">
    <source>
        <dbReference type="Proteomes" id="UP000054279"/>
    </source>
</evidence>
<feature type="domain" description="MYND-type" evidence="5">
    <location>
        <begin position="17"/>
        <end position="58"/>
    </location>
</feature>
<proteinExistence type="predicted"/>
<sequence>MSETESTPGPLSVKCERTECPNRNSTGHTLKKCGGCRRVFFCSVECQKATWSQHKALCKKLQNPEARKALPSYKTMMESHEKAYPFWHGPQPASERIHWFSTMENSSHGKVVREYIKRLDMEQIIQYAMEKFIVQKDRGAVMLDFSKPVPIVHGRGTFQWMTTAVAKRTGDRLVINSVTEYDPIKSAVIFLYMIEPQGRFIHLASIEPLFTAPPGFAEEILEVKRQL</sequence>
<dbReference type="EMBL" id="KN837433">
    <property type="protein sequence ID" value="KIJ25110.1"/>
    <property type="molecule type" value="Genomic_DNA"/>
</dbReference>
<evidence type="ECO:0000256" key="2">
    <source>
        <dbReference type="ARBA" id="ARBA00022771"/>
    </source>
</evidence>
<keyword evidence="3" id="KW-0862">Zinc</keyword>
<gene>
    <name evidence="6" type="ORF">M422DRAFT_72254</name>
</gene>
<dbReference type="PROSITE" id="PS50865">
    <property type="entry name" value="ZF_MYND_2"/>
    <property type="match status" value="1"/>
</dbReference>
<dbReference type="OrthoDB" id="341421at2759"/>
<dbReference type="GO" id="GO:0008270">
    <property type="term" value="F:zinc ion binding"/>
    <property type="evidence" value="ECO:0007669"/>
    <property type="project" value="UniProtKB-KW"/>
</dbReference>
<evidence type="ECO:0000256" key="3">
    <source>
        <dbReference type="ARBA" id="ARBA00022833"/>
    </source>
</evidence>
<dbReference type="Gene3D" id="6.10.140.2220">
    <property type="match status" value="1"/>
</dbReference>
<dbReference type="AlphaFoldDB" id="A0A0C9UIP6"/>
<keyword evidence="2 4" id="KW-0863">Zinc-finger</keyword>
<protein>
    <recommendedName>
        <fullName evidence="5">MYND-type domain-containing protein</fullName>
    </recommendedName>
</protein>
<dbReference type="Pfam" id="PF01753">
    <property type="entry name" value="zf-MYND"/>
    <property type="match status" value="1"/>
</dbReference>
<dbReference type="InterPro" id="IPR002893">
    <property type="entry name" value="Znf_MYND"/>
</dbReference>
<dbReference type="InterPro" id="IPR058258">
    <property type="entry name" value="CcmS-like"/>
</dbReference>
<evidence type="ECO:0000256" key="4">
    <source>
        <dbReference type="PROSITE-ProRule" id="PRU00134"/>
    </source>
</evidence>
<dbReference type="SUPFAM" id="SSF144232">
    <property type="entry name" value="HIT/MYND zinc finger-like"/>
    <property type="match status" value="1"/>
</dbReference>
<name>A0A0C9UIP6_SPHS4</name>
<evidence type="ECO:0000259" key="5">
    <source>
        <dbReference type="PROSITE" id="PS50865"/>
    </source>
</evidence>
<dbReference type="Proteomes" id="UP000054279">
    <property type="component" value="Unassembled WGS sequence"/>
</dbReference>
<evidence type="ECO:0000256" key="1">
    <source>
        <dbReference type="ARBA" id="ARBA00022723"/>
    </source>
</evidence>